<gene>
    <name evidence="1" type="ORF">UFOPK1643_00468</name>
</gene>
<dbReference type="AlphaFoldDB" id="A0A6J6DWV4"/>
<dbReference type="EMBL" id="CAEZTK010000023">
    <property type="protein sequence ID" value="CAB4565578.1"/>
    <property type="molecule type" value="Genomic_DNA"/>
</dbReference>
<reference evidence="1" key="1">
    <citation type="submission" date="2020-05" db="EMBL/GenBank/DDBJ databases">
        <authorList>
            <person name="Chiriac C."/>
            <person name="Salcher M."/>
            <person name="Ghai R."/>
            <person name="Kavagutti S V."/>
        </authorList>
    </citation>
    <scope>NUCLEOTIDE SEQUENCE</scope>
</reference>
<organism evidence="1">
    <name type="scientific">freshwater metagenome</name>
    <dbReference type="NCBI Taxonomy" id="449393"/>
    <lineage>
        <taxon>unclassified sequences</taxon>
        <taxon>metagenomes</taxon>
        <taxon>ecological metagenomes</taxon>
    </lineage>
</organism>
<accession>A0A6J6DWV4</accession>
<sequence length="323" mass="35671">MRNKTVIVLLLMAFQVSIVPSSSSAAVEDAVIQKITARVNEIPIRTSNVKVDSITWIISPKVPAGYKNALVSQNQSLANGFPNLFKWKGTALVLIGDPFTWTPPEGTLSKNCNRIYSQITGMWKKLPNLDSRVLAGTSYCDDHIIVIVRPDPSNPIPDADLMAQEFGGEIQENARYLNPSIATLDHGQLIIPNWFLQGSQSAIAYQVYVGERRTLSGAPSKAFVTPDCQTIQLQKLEKLTSGVPSNCVYTKGFASVQLMIAIYGWDATTKWFSGYTDTSDYQGAFKKAYGDSLASFNKLADSYWKSLVNKKYVAKDVVARLKR</sequence>
<name>A0A6J6DWV4_9ZZZZ</name>
<proteinExistence type="predicted"/>
<evidence type="ECO:0000313" key="1">
    <source>
        <dbReference type="EMBL" id="CAB4565578.1"/>
    </source>
</evidence>
<protein>
    <submittedName>
        <fullName evidence="1">Unannotated protein</fullName>
    </submittedName>
</protein>